<proteinExistence type="predicted"/>
<dbReference type="EMBL" id="BKCJ011455897">
    <property type="protein sequence ID" value="GFD35202.1"/>
    <property type="molecule type" value="Genomic_DNA"/>
</dbReference>
<dbReference type="PROSITE" id="PS51257">
    <property type="entry name" value="PROKAR_LIPOPROTEIN"/>
    <property type="match status" value="1"/>
</dbReference>
<dbReference type="AlphaFoldDB" id="A0A699VI06"/>
<feature type="region of interest" description="Disordered" evidence="1">
    <location>
        <begin position="30"/>
        <end position="51"/>
    </location>
</feature>
<name>A0A699VI06_TANCI</name>
<accession>A0A699VI06</accession>
<evidence type="ECO:0000313" key="2">
    <source>
        <dbReference type="EMBL" id="GFD35202.1"/>
    </source>
</evidence>
<protein>
    <submittedName>
        <fullName evidence="2">Uncharacterized protein</fullName>
    </submittedName>
</protein>
<sequence>MQRRRVNRRGFGPLTSPRMVGCVISSSTGCMQGSLSRESGEGPRSPFHRKCSRVTPRDKVRSAWPTMVCFRSRAWDEGTEGRQREWGASTAQSGCTMAHAQRQFG</sequence>
<comment type="caution">
    <text evidence="2">The sequence shown here is derived from an EMBL/GenBank/DDBJ whole genome shotgun (WGS) entry which is preliminary data.</text>
</comment>
<feature type="region of interest" description="Disordered" evidence="1">
    <location>
        <begin position="80"/>
        <end position="105"/>
    </location>
</feature>
<gene>
    <name evidence="2" type="ORF">Tci_907171</name>
</gene>
<evidence type="ECO:0000256" key="1">
    <source>
        <dbReference type="SAM" id="MobiDB-lite"/>
    </source>
</evidence>
<reference evidence="2" key="1">
    <citation type="journal article" date="2019" name="Sci. Rep.">
        <title>Draft genome of Tanacetum cinerariifolium, the natural source of mosquito coil.</title>
        <authorList>
            <person name="Yamashiro T."/>
            <person name="Shiraishi A."/>
            <person name="Satake H."/>
            <person name="Nakayama K."/>
        </authorList>
    </citation>
    <scope>NUCLEOTIDE SEQUENCE</scope>
</reference>
<organism evidence="2">
    <name type="scientific">Tanacetum cinerariifolium</name>
    <name type="common">Dalmatian daisy</name>
    <name type="synonym">Chrysanthemum cinerariifolium</name>
    <dbReference type="NCBI Taxonomy" id="118510"/>
    <lineage>
        <taxon>Eukaryota</taxon>
        <taxon>Viridiplantae</taxon>
        <taxon>Streptophyta</taxon>
        <taxon>Embryophyta</taxon>
        <taxon>Tracheophyta</taxon>
        <taxon>Spermatophyta</taxon>
        <taxon>Magnoliopsida</taxon>
        <taxon>eudicotyledons</taxon>
        <taxon>Gunneridae</taxon>
        <taxon>Pentapetalae</taxon>
        <taxon>asterids</taxon>
        <taxon>campanulids</taxon>
        <taxon>Asterales</taxon>
        <taxon>Asteraceae</taxon>
        <taxon>Asteroideae</taxon>
        <taxon>Anthemideae</taxon>
        <taxon>Anthemidinae</taxon>
        <taxon>Tanacetum</taxon>
    </lineage>
</organism>